<evidence type="ECO:0000256" key="8">
    <source>
        <dbReference type="ARBA" id="ARBA00049902"/>
    </source>
</evidence>
<keyword evidence="14" id="KW-1185">Reference proteome</keyword>
<keyword evidence="10" id="KW-0812">Transmembrane</keyword>
<dbReference type="InterPro" id="IPR012338">
    <property type="entry name" value="Beta-lactam/transpept-like"/>
</dbReference>
<dbReference type="Pfam" id="PF00905">
    <property type="entry name" value="Transpeptidase"/>
    <property type="match status" value="1"/>
</dbReference>
<dbReference type="PANTHER" id="PTHR32282">
    <property type="entry name" value="BINDING PROTEIN TRANSPEPTIDASE, PUTATIVE-RELATED"/>
    <property type="match status" value="1"/>
</dbReference>
<dbReference type="PANTHER" id="PTHR32282:SF33">
    <property type="entry name" value="PEPTIDOGLYCAN GLYCOSYLTRANSFERASE"/>
    <property type="match status" value="1"/>
</dbReference>
<dbReference type="InterPro" id="IPR001460">
    <property type="entry name" value="PCN-bd_Tpept"/>
</dbReference>
<name>A0A4V4HPV5_9ACTN</name>
<dbReference type="InterPro" id="IPR036950">
    <property type="entry name" value="PBP_transglycosylase"/>
</dbReference>
<dbReference type="GO" id="GO:0008955">
    <property type="term" value="F:peptidoglycan glycosyltransferase activity"/>
    <property type="evidence" value="ECO:0007669"/>
    <property type="project" value="UniProtKB-EC"/>
</dbReference>
<comment type="catalytic activity">
    <reaction evidence="8">
        <text>[GlcNAc-(1-&gt;4)-Mur2Ac(oyl-L-Ala-gamma-D-Glu-L-Lys-D-Ala-D-Ala)](n)-di-trans,octa-cis-undecaprenyl diphosphate + beta-D-GlcNAc-(1-&gt;4)-Mur2Ac(oyl-L-Ala-gamma-D-Glu-L-Lys-D-Ala-D-Ala)-di-trans,octa-cis-undecaprenyl diphosphate = [GlcNAc-(1-&gt;4)-Mur2Ac(oyl-L-Ala-gamma-D-Glu-L-Lys-D-Ala-D-Ala)](n+1)-di-trans,octa-cis-undecaprenyl diphosphate + di-trans,octa-cis-undecaprenyl diphosphate + H(+)</text>
        <dbReference type="Rhea" id="RHEA:23708"/>
        <dbReference type="Rhea" id="RHEA-COMP:9602"/>
        <dbReference type="Rhea" id="RHEA-COMP:9603"/>
        <dbReference type="ChEBI" id="CHEBI:15378"/>
        <dbReference type="ChEBI" id="CHEBI:58405"/>
        <dbReference type="ChEBI" id="CHEBI:60033"/>
        <dbReference type="ChEBI" id="CHEBI:78435"/>
        <dbReference type="EC" id="2.4.99.28"/>
    </reaction>
</comment>
<evidence type="ECO:0000256" key="3">
    <source>
        <dbReference type="ARBA" id="ARBA00022676"/>
    </source>
</evidence>
<feature type="region of interest" description="Disordered" evidence="9">
    <location>
        <begin position="864"/>
        <end position="904"/>
    </location>
</feature>
<dbReference type="InterPro" id="IPR001264">
    <property type="entry name" value="Glyco_trans_51"/>
</dbReference>
<evidence type="ECO:0000256" key="4">
    <source>
        <dbReference type="ARBA" id="ARBA00022679"/>
    </source>
</evidence>
<keyword evidence="4" id="KW-0808">Transferase</keyword>
<dbReference type="Gene3D" id="1.10.3810.10">
    <property type="entry name" value="Biosynthetic peptidoglycan transglycosylase-like"/>
    <property type="match status" value="1"/>
</dbReference>
<evidence type="ECO:0000313" key="14">
    <source>
        <dbReference type="Proteomes" id="UP000305792"/>
    </source>
</evidence>
<dbReference type="Proteomes" id="UP000305792">
    <property type="component" value="Unassembled WGS sequence"/>
</dbReference>
<keyword evidence="10" id="KW-1133">Transmembrane helix</keyword>
<keyword evidence="3" id="KW-0328">Glycosyltransferase</keyword>
<dbReference type="Pfam" id="PF00912">
    <property type="entry name" value="Transgly"/>
    <property type="match status" value="1"/>
</dbReference>
<evidence type="ECO:0000256" key="1">
    <source>
        <dbReference type="ARBA" id="ARBA00022645"/>
    </source>
</evidence>
<organism evidence="13 14">
    <name type="scientific">Glycomyces paridis</name>
    <dbReference type="NCBI Taxonomy" id="2126555"/>
    <lineage>
        <taxon>Bacteria</taxon>
        <taxon>Bacillati</taxon>
        <taxon>Actinomycetota</taxon>
        <taxon>Actinomycetes</taxon>
        <taxon>Glycomycetales</taxon>
        <taxon>Glycomycetaceae</taxon>
        <taxon>Glycomyces</taxon>
    </lineage>
</organism>
<dbReference type="GO" id="GO:0030288">
    <property type="term" value="C:outer membrane-bounded periplasmic space"/>
    <property type="evidence" value="ECO:0007669"/>
    <property type="project" value="TreeGrafter"/>
</dbReference>
<evidence type="ECO:0000313" key="13">
    <source>
        <dbReference type="EMBL" id="THV31316.1"/>
    </source>
</evidence>
<dbReference type="RefSeq" id="WP_136528189.1">
    <property type="nucleotide sequence ID" value="NZ_STGX01000002.1"/>
</dbReference>
<evidence type="ECO:0000259" key="11">
    <source>
        <dbReference type="Pfam" id="PF00905"/>
    </source>
</evidence>
<comment type="caution">
    <text evidence="13">The sequence shown here is derived from an EMBL/GenBank/DDBJ whole genome shotgun (WGS) entry which is preliminary data.</text>
</comment>
<keyword evidence="10" id="KW-0472">Membrane</keyword>
<accession>A0A4V4HPV5</accession>
<dbReference type="GO" id="GO:0006508">
    <property type="term" value="P:proteolysis"/>
    <property type="evidence" value="ECO:0007669"/>
    <property type="project" value="UniProtKB-KW"/>
</dbReference>
<evidence type="ECO:0000256" key="5">
    <source>
        <dbReference type="ARBA" id="ARBA00022801"/>
    </source>
</evidence>
<dbReference type="InterPro" id="IPR023346">
    <property type="entry name" value="Lysozyme-like_dom_sf"/>
</dbReference>
<comment type="catalytic activity">
    <reaction evidence="7">
        <text>Preferential cleavage: (Ac)2-L-Lys-D-Ala-|-D-Ala. Also transpeptidation of peptidyl-alanyl moieties that are N-acyl substituents of D-alanine.</text>
        <dbReference type="EC" id="3.4.16.4"/>
    </reaction>
</comment>
<dbReference type="GO" id="GO:0008658">
    <property type="term" value="F:penicillin binding"/>
    <property type="evidence" value="ECO:0007669"/>
    <property type="project" value="InterPro"/>
</dbReference>
<evidence type="ECO:0000256" key="6">
    <source>
        <dbReference type="ARBA" id="ARBA00023268"/>
    </source>
</evidence>
<dbReference type="AlphaFoldDB" id="A0A4V4HPV5"/>
<gene>
    <name evidence="13" type="ORF">E9998_02795</name>
</gene>
<evidence type="ECO:0000259" key="12">
    <source>
        <dbReference type="Pfam" id="PF00912"/>
    </source>
</evidence>
<dbReference type="OrthoDB" id="3397599at2"/>
<evidence type="ECO:0000256" key="9">
    <source>
        <dbReference type="SAM" id="MobiDB-lite"/>
    </source>
</evidence>
<keyword evidence="5" id="KW-0378">Hydrolase</keyword>
<feature type="transmembrane region" description="Helical" evidence="10">
    <location>
        <begin position="48"/>
        <end position="71"/>
    </location>
</feature>
<sequence length="904" mass="98132">MGVPVGPATGRGSVGRASVVGAARPKAVPGASGPGRKKKRISKRRRRVYAALIMVCLMMLGAITVAGSWFFESVPAPEDLAFGESTTFTYSGSDTPIAGYGEYTRKLVDDYGDLPDSVVWSLLALEDKDFFEHEGVDYKGTMRALINNIKGGDTQGASTISQQYAGMVSDIRGDISYGRKAKEAVMAMKLEQEYSKKDILLHYLNLNFYGRGTYGIAAASEVWFGTKVEELSWAQGMMLVMQVKAGDGSFDPRVAGEESTAPSARWTHGMETLLTMTEDISEEDRAIIQEQLDAGMPETLETLKNPGSWGHDTTTGFITNPTDGYVWAELESRWGLDKKQFYGHDAGTGGYTVVLTIDPVIQAAASATASRGHLKVMEDEDGNFLNADGEKVENRADAEVYKNDKGYFEFENTNDEAALFNYNTAMTTGLVAIEPKTGAVLGYYGGEDGTGIDKSGPESPHPASSTFKMVTAATALTQGASIDSWWNADSPREFESLGDVNDGKLRNGQQSDPEVDMTLADAVINSKNTPMYAIADKYGASTVLSQAVDMGLTTLSKSDSYTYLNGEEANGANVTYSFVNKPGEGENTYSRHGVMLDENGDYVTDSNGAIDYWAAIDSFENADGEPINNDGVVDRLVTESPRYPADNQIGFGQYPVSVRDMAAIYATIANDGVYVETHYVAKLLDRNGNEVPPERELYQEKTMDVGMARDLQYIGGFIGEGPADQRPFFGKTGTWEADGYEAECRNDPDTTDVAEQCEKYPEAYSAHAWYTGAIPQLSVATWVGNATSESDPIYNDQGSPEGVAGGNTSAPVWQKFMDDVIGQKEYERTEWGQPTHVGNPILDDILNEDGTIDADSEYCIANPTDTKCKRETPPASEDCPPIWEAMNLCTPEDDGRGNGRGDDD</sequence>
<dbReference type="Gene3D" id="3.40.710.10">
    <property type="entry name" value="DD-peptidase/beta-lactamase superfamily"/>
    <property type="match status" value="2"/>
</dbReference>
<keyword evidence="6" id="KW-0511">Multifunctional enzyme</keyword>
<keyword evidence="2" id="KW-0645">Protease</keyword>
<keyword evidence="1" id="KW-0121">Carboxypeptidase</keyword>
<evidence type="ECO:0000256" key="10">
    <source>
        <dbReference type="SAM" id="Phobius"/>
    </source>
</evidence>
<dbReference type="EMBL" id="STGX01000002">
    <property type="protein sequence ID" value="THV31316.1"/>
    <property type="molecule type" value="Genomic_DNA"/>
</dbReference>
<evidence type="ECO:0000256" key="7">
    <source>
        <dbReference type="ARBA" id="ARBA00034000"/>
    </source>
</evidence>
<feature type="domain" description="Penicillin-binding protein transpeptidase" evidence="11">
    <location>
        <begin position="430"/>
        <end position="745"/>
    </location>
</feature>
<reference evidence="13 14" key="1">
    <citation type="journal article" date="2018" name="Int. J. Syst. Evol. Microbiol.">
        <title>Glycomyces paridis sp. nov., isolated from the medicinal plant Paris polyphylla.</title>
        <authorList>
            <person name="Fang X.M."/>
            <person name="Bai J.L."/>
            <person name="Su J."/>
            <person name="Zhao L.L."/>
            <person name="Liu H.Y."/>
            <person name="Ma B.P."/>
            <person name="Zhang Y.Q."/>
            <person name="Yu L.Y."/>
        </authorList>
    </citation>
    <scope>NUCLEOTIDE SEQUENCE [LARGE SCALE GENOMIC DNA]</scope>
    <source>
        <strain evidence="13 14">CPCC 204357</strain>
    </source>
</reference>
<feature type="compositionally biased region" description="Basic and acidic residues" evidence="9">
    <location>
        <begin position="893"/>
        <end position="904"/>
    </location>
</feature>
<evidence type="ECO:0000256" key="2">
    <source>
        <dbReference type="ARBA" id="ARBA00022670"/>
    </source>
</evidence>
<proteinExistence type="predicted"/>
<feature type="domain" description="Glycosyl transferase family 51" evidence="12">
    <location>
        <begin position="103"/>
        <end position="247"/>
    </location>
</feature>
<dbReference type="InterPro" id="IPR050396">
    <property type="entry name" value="Glycosyltr_51/Transpeptidase"/>
</dbReference>
<dbReference type="GO" id="GO:0009002">
    <property type="term" value="F:serine-type D-Ala-D-Ala carboxypeptidase activity"/>
    <property type="evidence" value="ECO:0007669"/>
    <property type="project" value="UniProtKB-EC"/>
</dbReference>
<dbReference type="SUPFAM" id="SSF53955">
    <property type="entry name" value="Lysozyme-like"/>
    <property type="match status" value="1"/>
</dbReference>
<dbReference type="SUPFAM" id="SSF56601">
    <property type="entry name" value="beta-lactamase/transpeptidase-like"/>
    <property type="match status" value="1"/>
</dbReference>
<protein>
    <submittedName>
        <fullName evidence="13">Penicillin-binding protein</fullName>
    </submittedName>
</protein>
<dbReference type="GO" id="GO:0009252">
    <property type="term" value="P:peptidoglycan biosynthetic process"/>
    <property type="evidence" value="ECO:0007669"/>
    <property type="project" value="TreeGrafter"/>
</dbReference>